<evidence type="ECO:0000256" key="2">
    <source>
        <dbReference type="ARBA" id="ARBA00022741"/>
    </source>
</evidence>
<dbReference type="GO" id="GO:0000226">
    <property type="term" value="P:microtubule cytoskeleton organization"/>
    <property type="evidence" value="ECO:0007669"/>
    <property type="project" value="TreeGrafter"/>
</dbReference>
<keyword evidence="2" id="KW-0547">Nucleotide-binding</keyword>
<protein>
    <recommendedName>
        <fullName evidence="7">Tubulin polyglutamylase TTLL2</fullName>
    </recommendedName>
</protein>
<keyword evidence="3" id="KW-0067">ATP-binding</keyword>
<dbReference type="PANTHER" id="PTHR12241">
    <property type="entry name" value="TUBULIN POLYGLUTAMYLASE"/>
    <property type="match status" value="1"/>
</dbReference>
<gene>
    <name evidence="5" type="ORF">NEZAVI_LOCUS209</name>
</gene>
<dbReference type="GO" id="GO:0015631">
    <property type="term" value="F:tubulin binding"/>
    <property type="evidence" value="ECO:0007669"/>
    <property type="project" value="TreeGrafter"/>
</dbReference>
<dbReference type="GO" id="GO:0005524">
    <property type="term" value="F:ATP binding"/>
    <property type="evidence" value="ECO:0007669"/>
    <property type="project" value="UniProtKB-KW"/>
</dbReference>
<accession>A0A9P0E743</accession>
<evidence type="ECO:0000313" key="6">
    <source>
        <dbReference type="Proteomes" id="UP001152798"/>
    </source>
</evidence>
<proteinExistence type="predicted"/>
<feature type="compositionally biased region" description="Basic and acidic residues" evidence="4">
    <location>
        <begin position="235"/>
        <end position="245"/>
    </location>
</feature>
<evidence type="ECO:0000313" key="5">
    <source>
        <dbReference type="EMBL" id="CAH1388626.1"/>
    </source>
</evidence>
<keyword evidence="1" id="KW-0436">Ligase</keyword>
<keyword evidence="6" id="KW-1185">Reference proteome</keyword>
<dbReference type="EMBL" id="OV725077">
    <property type="protein sequence ID" value="CAH1388626.1"/>
    <property type="molecule type" value="Genomic_DNA"/>
</dbReference>
<dbReference type="SUPFAM" id="SSF56059">
    <property type="entry name" value="Glutathione synthetase ATP-binding domain-like"/>
    <property type="match status" value="1"/>
</dbReference>
<evidence type="ECO:0000256" key="3">
    <source>
        <dbReference type="ARBA" id="ARBA00022840"/>
    </source>
</evidence>
<dbReference type="OrthoDB" id="277439at2759"/>
<dbReference type="Gene3D" id="3.30.470.20">
    <property type="entry name" value="ATP-grasp fold, B domain"/>
    <property type="match status" value="1"/>
</dbReference>
<organism evidence="5 6">
    <name type="scientific">Nezara viridula</name>
    <name type="common">Southern green stink bug</name>
    <name type="synonym">Cimex viridulus</name>
    <dbReference type="NCBI Taxonomy" id="85310"/>
    <lineage>
        <taxon>Eukaryota</taxon>
        <taxon>Metazoa</taxon>
        <taxon>Ecdysozoa</taxon>
        <taxon>Arthropoda</taxon>
        <taxon>Hexapoda</taxon>
        <taxon>Insecta</taxon>
        <taxon>Pterygota</taxon>
        <taxon>Neoptera</taxon>
        <taxon>Paraneoptera</taxon>
        <taxon>Hemiptera</taxon>
        <taxon>Heteroptera</taxon>
        <taxon>Panheteroptera</taxon>
        <taxon>Pentatomomorpha</taxon>
        <taxon>Pentatomoidea</taxon>
        <taxon>Pentatomidae</taxon>
        <taxon>Pentatominae</taxon>
        <taxon>Nezara</taxon>
    </lineage>
</organism>
<sequence>MKDISNKYAHLTNCAINKQGPGYMEMKDKVGAGCKWTLRQLRHYLNQNGIDDWLVWQRIASLIVLTIASQIVGIPTSKNCFEFYGFDILIDQDLKPWLIEVNLSPALGTDCDIDPAVKKPMLHDLFDLLGLPVCNTGLCLFESLSRMPAGEETDDFSDDDFQPINNAKTAANVVAMACKWKNHLSTQNLRKGRFKTRPLRSQNNKNTLSQEDKRSRRHHHVPIKNISSYTANFKDNSRMRNKSDSEDSSGCQLDENQPGYKWGNGVDWRCGVKESGDWVRVYPLLVKEHSGWKRSPSLVKEGRVKDREVRHVVGNLSRLSKMVKEVFTANEGSPDEKKDSTLIRDYLAIDAVWHPAPGFHEENS</sequence>
<dbReference type="GO" id="GO:0036064">
    <property type="term" value="C:ciliary basal body"/>
    <property type="evidence" value="ECO:0007669"/>
    <property type="project" value="TreeGrafter"/>
</dbReference>
<evidence type="ECO:0000256" key="1">
    <source>
        <dbReference type="ARBA" id="ARBA00022598"/>
    </source>
</evidence>
<name>A0A9P0E743_NEZVI</name>
<evidence type="ECO:0000256" key="4">
    <source>
        <dbReference type="SAM" id="MobiDB-lite"/>
    </source>
</evidence>
<dbReference type="PROSITE" id="PS51221">
    <property type="entry name" value="TTL"/>
    <property type="match status" value="1"/>
</dbReference>
<feature type="compositionally biased region" description="Polar residues" evidence="4">
    <location>
        <begin position="199"/>
        <end position="209"/>
    </location>
</feature>
<dbReference type="PANTHER" id="PTHR12241:SF118">
    <property type="entry name" value="TUBULIN POLYGLUTAMYLASE TTLL2-RELATED"/>
    <property type="match status" value="1"/>
</dbReference>
<reference evidence="5" key="1">
    <citation type="submission" date="2022-01" db="EMBL/GenBank/DDBJ databases">
        <authorList>
            <person name="King R."/>
        </authorList>
    </citation>
    <scope>NUCLEOTIDE SEQUENCE</scope>
</reference>
<feature type="region of interest" description="Disordered" evidence="4">
    <location>
        <begin position="191"/>
        <end position="256"/>
    </location>
</feature>
<evidence type="ECO:0008006" key="7">
    <source>
        <dbReference type="Google" id="ProtNLM"/>
    </source>
</evidence>
<dbReference type="Pfam" id="PF03133">
    <property type="entry name" value="TTL"/>
    <property type="match status" value="1"/>
</dbReference>
<dbReference type="AlphaFoldDB" id="A0A9P0E743"/>
<dbReference type="InterPro" id="IPR004344">
    <property type="entry name" value="TTL/TTLL_fam"/>
</dbReference>
<dbReference type="GO" id="GO:0070740">
    <property type="term" value="F:tubulin-glutamic acid ligase activity"/>
    <property type="evidence" value="ECO:0007669"/>
    <property type="project" value="TreeGrafter"/>
</dbReference>
<dbReference type="Proteomes" id="UP001152798">
    <property type="component" value="Chromosome 1"/>
</dbReference>
<feature type="compositionally biased region" description="Polar residues" evidence="4">
    <location>
        <begin position="225"/>
        <end position="234"/>
    </location>
</feature>